<dbReference type="GO" id="GO:0047661">
    <property type="term" value="F:amino-acid racemase activity"/>
    <property type="evidence" value="ECO:0007669"/>
    <property type="project" value="InterPro"/>
</dbReference>
<evidence type="ECO:0000313" key="2">
    <source>
        <dbReference type="Proteomes" id="UP000199088"/>
    </source>
</evidence>
<dbReference type="Proteomes" id="UP000199088">
    <property type="component" value="Unassembled WGS sequence"/>
</dbReference>
<organism evidence="1 2">
    <name type="scientific">Klenkia soli</name>
    <dbReference type="NCBI Taxonomy" id="1052260"/>
    <lineage>
        <taxon>Bacteria</taxon>
        <taxon>Bacillati</taxon>
        <taxon>Actinomycetota</taxon>
        <taxon>Actinomycetes</taxon>
        <taxon>Geodermatophilales</taxon>
        <taxon>Geodermatophilaceae</taxon>
        <taxon>Klenkia</taxon>
    </lineage>
</organism>
<proteinExistence type="predicted"/>
<gene>
    <name evidence="1" type="ORF">SAMN05660199_01304</name>
</gene>
<accession>A0A1H0GPE9</accession>
<dbReference type="OrthoDB" id="3531441at2"/>
<keyword evidence="2" id="KW-1185">Reference proteome</keyword>
<sequence>MVALIHATPAAMAPARGALLDRFPGATLWNLLDDRLITEAEQAGGLTDPLRRRMEHLIDHAAAGGADAVLLTCSMYGSVVQDSPADWTIPVLGSDDALFARVVELAPGRIAVLSPNPTAVRDTNTRLGEYLDTQGLTGATVTGTVVNPGQGPADLEHAVTTAAQAAAADADLIVIGQFSLSPAVAAAAAAVSIPVLSPPHLAAEAIAVQLDRR</sequence>
<dbReference type="Gene3D" id="3.40.50.1860">
    <property type="match status" value="1"/>
</dbReference>
<dbReference type="Pfam" id="PF01177">
    <property type="entry name" value="Asp_Glu_race"/>
    <property type="match status" value="1"/>
</dbReference>
<dbReference type="STRING" id="1052260.SAMN05660199_01304"/>
<dbReference type="EMBL" id="FNIR01000003">
    <property type="protein sequence ID" value="SDO08728.1"/>
    <property type="molecule type" value="Genomic_DNA"/>
</dbReference>
<evidence type="ECO:0000313" key="1">
    <source>
        <dbReference type="EMBL" id="SDO08728.1"/>
    </source>
</evidence>
<reference evidence="2" key="1">
    <citation type="submission" date="2016-10" db="EMBL/GenBank/DDBJ databases">
        <authorList>
            <person name="Varghese N."/>
            <person name="Submissions S."/>
        </authorList>
    </citation>
    <scope>NUCLEOTIDE SEQUENCE [LARGE SCALE GENOMIC DNA]</scope>
    <source>
        <strain evidence="2">DSM 45843</strain>
    </source>
</reference>
<dbReference type="AlphaFoldDB" id="A0A1H0GPE9"/>
<name>A0A1H0GPE9_9ACTN</name>
<dbReference type="InterPro" id="IPR001920">
    <property type="entry name" value="Asp/Glu_race"/>
</dbReference>
<dbReference type="InterPro" id="IPR015942">
    <property type="entry name" value="Asp/Glu/hydantoin_racemase"/>
</dbReference>
<protein>
    <submittedName>
        <fullName evidence="1">AroM protein</fullName>
    </submittedName>
</protein>
<dbReference type="RefSeq" id="WP_091241686.1">
    <property type="nucleotide sequence ID" value="NZ_FNIR01000003.1"/>
</dbReference>